<sequence length="348" mass="38600">MKMVKSVCEMEFKSNFSIDAILAKKPTNKTATSAPIIKHEPMPLPHHHQHQHQHHHQQYVHPYGNSDGELSASEDFDSPSRTSTPMSSAAESLSSQNNDKLDVEFDDEEDQLEEEESEGEGNPSKKQKMSGCSSDTKKPPYSYNALIMMAIQDSPEQRLTLNGIYQYLINRFPYFKANKRGWQNSIRHNLSLNKCFTKIPRSYDDPGKGNYWILDPSAEEVFIGETTGKLRRKNPGASRTRLAAYRQAIFSPMMPSGYGAPAPGYGYPGVPFAGAAAAAAAAAAALYQRMNPAAYQAALHQQMQYQAAAAAPPSHQQSPHPGQLQGYAPHMSAELFQRMQFFGKFPAS</sequence>
<dbReference type="SMART" id="SM00339">
    <property type="entry name" value="FH"/>
    <property type="match status" value="1"/>
</dbReference>
<dbReference type="Gene3D" id="1.10.10.10">
    <property type="entry name" value="Winged helix-like DNA-binding domain superfamily/Winged helix DNA-binding domain"/>
    <property type="match status" value="1"/>
</dbReference>
<dbReference type="SUPFAM" id="SSF46785">
    <property type="entry name" value="Winged helix' DNA-binding domain"/>
    <property type="match status" value="1"/>
</dbReference>
<accession>A0A6I8UJY3</accession>
<feature type="compositionally biased region" description="Acidic residues" evidence="4">
    <location>
        <begin position="104"/>
        <end position="119"/>
    </location>
</feature>
<dbReference type="PROSITE" id="PS50039">
    <property type="entry name" value="FORK_HEAD_3"/>
    <property type="match status" value="1"/>
</dbReference>
<evidence type="ECO:0000256" key="3">
    <source>
        <dbReference type="PROSITE-ProRule" id="PRU00089"/>
    </source>
</evidence>
<keyword evidence="2 3" id="KW-0238">DNA-binding</keyword>
<dbReference type="PANTHER" id="PTHR46617:SF3">
    <property type="entry name" value="FORKHEAD BOX PROTEIN G1"/>
    <property type="match status" value="1"/>
</dbReference>
<feature type="compositionally biased region" description="Polar residues" evidence="4">
    <location>
        <begin position="79"/>
        <end position="98"/>
    </location>
</feature>
<name>A0A6I8UJY3_DROPS</name>
<dbReference type="FunFam" id="1.10.10.10:FF:000135">
    <property type="entry name" value="forkhead box protein G1"/>
    <property type="match status" value="1"/>
</dbReference>
<dbReference type="InterPro" id="IPR018122">
    <property type="entry name" value="TF_fork_head_CS_1"/>
</dbReference>
<comment type="subcellular location">
    <subcellularLocation>
        <location evidence="3">Nucleus</location>
    </subcellularLocation>
</comment>
<keyword evidence="6" id="KW-1185">Reference proteome</keyword>
<evidence type="ECO:0000256" key="2">
    <source>
        <dbReference type="ARBA" id="ARBA00023125"/>
    </source>
</evidence>
<dbReference type="InParanoid" id="A0A6I8UJY3"/>
<dbReference type="PROSITE" id="PS00657">
    <property type="entry name" value="FORK_HEAD_1"/>
    <property type="match status" value="1"/>
</dbReference>
<dbReference type="PRINTS" id="PR00053">
    <property type="entry name" value="FORKHEAD"/>
</dbReference>
<dbReference type="InterPro" id="IPR030456">
    <property type="entry name" value="TF_fork_head_CS_2"/>
</dbReference>
<dbReference type="KEGG" id="dpo:4817179"/>
<dbReference type="Proteomes" id="UP000001819">
    <property type="component" value="Chromosome 4"/>
</dbReference>
<feature type="region of interest" description="Disordered" evidence="4">
    <location>
        <begin position="39"/>
        <end position="137"/>
    </location>
</feature>
<evidence type="ECO:0000313" key="6">
    <source>
        <dbReference type="Proteomes" id="UP000001819"/>
    </source>
</evidence>
<evidence type="ECO:0000259" key="5">
    <source>
        <dbReference type="PROSITE" id="PS50039"/>
    </source>
</evidence>
<dbReference type="GO" id="GO:0005634">
    <property type="term" value="C:nucleus"/>
    <property type="evidence" value="ECO:0007669"/>
    <property type="project" value="UniProtKB-SubCell"/>
</dbReference>
<dbReference type="PROSITE" id="PS00658">
    <property type="entry name" value="FORK_HEAD_2"/>
    <property type="match status" value="1"/>
</dbReference>
<evidence type="ECO:0000256" key="4">
    <source>
        <dbReference type="SAM" id="MobiDB-lite"/>
    </source>
</evidence>
<keyword evidence="3" id="KW-0539">Nucleus</keyword>
<feature type="domain" description="Fork-head" evidence="5">
    <location>
        <begin position="138"/>
        <end position="232"/>
    </location>
</feature>
<dbReference type="AlphaFoldDB" id="A0A6I8UJY3"/>
<dbReference type="InterPro" id="IPR001766">
    <property type="entry name" value="Fork_head_dom"/>
</dbReference>
<dbReference type="Pfam" id="PF00250">
    <property type="entry name" value="Forkhead"/>
    <property type="match status" value="1"/>
</dbReference>
<dbReference type="GO" id="GO:0006357">
    <property type="term" value="P:regulation of transcription by RNA polymerase II"/>
    <property type="evidence" value="ECO:0007669"/>
    <property type="project" value="TreeGrafter"/>
</dbReference>
<evidence type="ECO:0000313" key="7">
    <source>
        <dbReference type="RefSeq" id="XP_001356670.4"/>
    </source>
</evidence>
<dbReference type="PANTHER" id="PTHR46617">
    <property type="entry name" value="FORKHEAD BOX PROTEIN G1"/>
    <property type="match status" value="1"/>
</dbReference>
<evidence type="ECO:0000256" key="1">
    <source>
        <dbReference type="ARBA" id="ARBA00022473"/>
    </source>
</evidence>
<dbReference type="GO" id="GO:1990837">
    <property type="term" value="F:sequence-specific double-stranded DNA binding"/>
    <property type="evidence" value="ECO:0007669"/>
    <property type="project" value="TreeGrafter"/>
</dbReference>
<dbReference type="GO" id="GO:0003700">
    <property type="term" value="F:DNA-binding transcription factor activity"/>
    <property type="evidence" value="ECO:0007669"/>
    <property type="project" value="InterPro"/>
</dbReference>
<keyword evidence="1" id="KW-0217">Developmental protein</keyword>
<feature type="compositionally biased region" description="Basic residues" evidence="4">
    <location>
        <begin position="45"/>
        <end position="58"/>
    </location>
</feature>
<dbReference type="InterPro" id="IPR036390">
    <property type="entry name" value="WH_DNA-bd_sf"/>
</dbReference>
<organism evidence="6 7">
    <name type="scientific">Drosophila pseudoobscura pseudoobscura</name>
    <name type="common">Fruit fly</name>
    <dbReference type="NCBI Taxonomy" id="46245"/>
    <lineage>
        <taxon>Eukaryota</taxon>
        <taxon>Metazoa</taxon>
        <taxon>Ecdysozoa</taxon>
        <taxon>Arthropoda</taxon>
        <taxon>Hexapoda</taxon>
        <taxon>Insecta</taxon>
        <taxon>Pterygota</taxon>
        <taxon>Neoptera</taxon>
        <taxon>Endopterygota</taxon>
        <taxon>Diptera</taxon>
        <taxon>Brachycera</taxon>
        <taxon>Muscomorpha</taxon>
        <taxon>Ephydroidea</taxon>
        <taxon>Drosophilidae</taxon>
        <taxon>Drosophila</taxon>
        <taxon>Sophophora</taxon>
    </lineage>
</organism>
<dbReference type="InterPro" id="IPR047208">
    <property type="entry name" value="FOXG1"/>
</dbReference>
<feature type="DNA-binding region" description="Fork-head" evidence="3">
    <location>
        <begin position="138"/>
        <end position="232"/>
    </location>
</feature>
<dbReference type="RefSeq" id="XP_001356670.4">
    <property type="nucleotide sequence ID" value="XM_001356634.4"/>
</dbReference>
<proteinExistence type="predicted"/>
<protein>
    <submittedName>
        <fullName evidence="7">Fork head domain transcription factor slp1</fullName>
    </submittedName>
</protein>
<reference evidence="7" key="1">
    <citation type="submission" date="2025-08" db="UniProtKB">
        <authorList>
            <consortium name="RefSeq"/>
        </authorList>
    </citation>
    <scope>IDENTIFICATION</scope>
    <source>
        <strain evidence="7">MV-25-SWS-2005</strain>
        <tissue evidence="7">Whole body</tissue>
    </source>
</reference>
<gene>
    <name evidence="7" type="primary">slp1</name>
</gene>
<dbReference type="InterPro" id="IPR036388">
    <property type="entry name" value="WH-like_DNA-bd_sf"/>
</dbReference>